<keyword evidence="2" id="KW-1185">Reference proteome</keyword>
<dbReference type="EMBL" id="JBFOLJ010000001">
    <property type="protein sequence ID" value="KAL2559069.1"/>
    <property type="molecule type" value="Genomic_DNA"/>
</dbReference>
<sequence length="109" mass="12438">MAAASVYNYWTPSWAKAADDVDLFEMIKMVEMSTARSHSTNCAQWLRGVEDIDELRSENKILRSSLVVSEDARAQAEFKIINSKTIQRLSVSARKEAELKLKIFYPHIS</sequence>
<evidence type="ECO:0000313" key="1">
    <source>
        <dbReference type="EMBL" id="KAL2559069.1"/>
    </source>
</evidence>
<comment type="caution">
    <text evidence="1">The sequence shown here is derived from an EMBL/GenBank/DDBJ whole genome shotgun (WGS) entry which is preliminary data.</text>
</comment>
<accession>A0ABD1XAW8</accession>
<dbReference type="AlphaFoldDB" id="A0ABD1XAW8"/>
<proteinExistence type="predicted"/>
<gene>
    <name evidence="1" type="ORF">Fot_03808</name>
</gene>
<name>A0ABD1XAW8_9LAMI</name>
<protein>
    <submittedName>
        <fullName evidence="1">Uncharacterized protein</fullName>
    </submittedName>
</protein>
<evidence type="ECO:0000313" key="2">
    <source>
        <dbReference type="Proteomes" id="UP001604277"/>
    </source>
</evidence>
<dbReference type="Proteomes" id="UP001604277">
    <property type="component" value="Unassembled WGS sequence"/>
</dbReference>
<reference evidence="2" key="1">
    <citation type="submission" date="2024-07" db="EMBL/GenBank/DDBJ databases">
        <title>Two chromosome-level genome assemblies of Korean endemic species Abeliophyllum distichum and Forsythia ovata (Oleaceae).</title>
        <authorList>
            <person name="Jang H."/>
        </authorList>
    </citation>
    <scope>NUCLEOTIDE SEQUENCE [LARGE SCALE GENOMIC DNA]</scope>
</reference>
<organism evidence="1 2">
    <name type="scientific">Forsythia ovata</name>
    <dbReference type="NCBI Taxonomy" id="205694"/>
    <lineage>
        <taxon>Eukaryota</taxon>
        <taxon>Viridiplantae</taxon>
        <taxon>Streptophyta</taxon>
        <taxon>Embryophyta</taxon>
        <taxon>Tracheophyta</taxon>
        <taxon>Spermatophyta</taxon>
        <taxon>Magnoliopsida</taxon>
        <taxon>eudicotyledons</taxon>
        <taxon>Gunneridae</taxon>
        <taxon>Pentapetalae</taxon>
        <taxon>asterids</taxon>
        <taxon>lamiids</taxon>
        <taxon>Lamiales</taxon>
        <taxon>Oleaceae</taxon>
        <taxon>Forsythieae</taxon>
        <taxon>Forsythia</taxon>
    </lineage>
</organism>